<accession>A0A193LCI7</accession>
<keyword evidence="2" id="KW-1185">Reference proteome</keyword>
<dbReference type="OrthoDB" id="9816160at2"/>
<dbReference type="KEGG" id="woc:BA177_02405"/>
<dbReference type="RefSeq" id="WP_068612417.1">
    <property type="nucleotide sequence ID" value="NZ_CP016268.1"/>
</dbReference>
<evidence type="ECO:0000313" key="2">
    <source>
        <dbReference type="Proteomes" id="UP000092695"/>
    </source>
</evidence>
<reference evidence="1 2" key="1">
    <citation type="submission" date="2016-06" db="EMBL/GenBank/DDBJ databases">
        <title>Complete genome sequence of a deep-branching marine Gamma Proteobacterium Woeseia oceani type strain XK5.</title>
        <authorList>
            <person name="Mu D."/>
            <person name="Du Z."/>
        </authorList>
    </citation>
    <scope>NUCLEOTIDE SEQUENCE [LARGE SCALE GENOMIC DNA]</scope>
    <source>
        <strain evidence="1 2">XK5</strain>
    </source>
</reference>
<dbReference type="STRING" id="1548547.BA177_02405"/>
<sequence length="226" mass="24058">MKYMLALLGGILAGVVLFGLLLYVNPFAKAPGVSPLAVSQSSMFELTFSAVPDDTVATIYSSKARPDSHPVRVEDLWDPALANTKVTVTALRSSRGQPRAIGVKFSSLAKEAGLLQAKVPVNSNWHLWMLNDGGLFIDQTENQWFLLRDVIVPAYLGSEGAWRGTWYGIKTIGPGALGTGRVTGGSGKLNGVQGEAVESAIVRAYQADRGPVAMDVNLTLSLPATE</sequence>
<dbReference type="AlphaFoldDB" id="A0A193LCI7"/>
<dbReference type="EMBL" id="CP016268">
    <property type="protein sequence ID" value="ANO50222.1"/>
    <property type="molecule type" value="Genomic_DNA"/>
</dbReference>
<protein>
    <submittedName>
        <fullName evidence="1">Uncharacterized protein</fullName>
    </submittedName>
</protein>
<organism evidence="1 2">
    <name type="scientific">Woeseia oceani</name>
    <dbReference type="NCBI Taxonomy" id="1548547"/>
    <lineage>
        <taxon>Bacteria</taxon>
        <taxon>Pseudomonadati</taxon>
        <taxon>Pseudomonadota</taxon>
        <taxon>Gammaproteobacteria</taxon>
        <taxon>Woeseiales</taxon>
        <taxon>Woeseiaceae</taxon>
        <taxon>Woeseia</taxon>
    </lineage>
</organism>
<evidence type="ECO:0000313" key="1">
    <source>
        <dbReference type="EMBL" id="ANO50222.1"/>
    </source>
</evidence>
<name>A0A193LCI7_9GAMM</name>
<dbReference type="Proteomes" id="UP000092695">
    <property type="component" value="Chromosome"/>
</dbReference>
<proteinExistence type="predicted"/>
<gene>
    <name evidence="1" type="ORF">BA177_02405</name>
</gene>